<sequence>MAYSMLTRCRSWLFVPGHDTERLADALASGADAIVVDLEEFTPAASGDAACQAFTGLAESCRQKGRLPMARINALDRGGRHELALLMGAAPAAVFLPQVDETNQLEALASALDSEERRWGIPPGTTAIVPTLESRLGVERANDLLRTSPRIAAALLGTGDLARDLGLSAAQRSAALVPFRQRFLKACDDTDILAIDGPWPETHGFDDDQVWSRQCGFRARCVVDTRQVEPLHRLLTTPSSLTIHSKRSRT</sequence>
<keyword evidence="7" id="KW-0456">Lyase</keyword>
<feature type="binding site" evidence="4">
    <location>
        <position position="133"/>
    </location>
    <ligand>
        <name>substrate</name>
    </ligand>
</feature>
<dbReference type="InterPro" id="IPR015813">
    <property type="entry name" value="Pyrv/PenolPyrv_kinase-like_dom"/>
</dbReference>
<evidence type="ECO:0000256" key="1">
    <source>
        <dbReference type="ARBA" id="ARBA00001946"/>
    </source>
</evidence>
<dbReference type="Pfam" id="PF03328">
    <property type="entry name" value="HpcH_HpaI"/>
    <property type="match status" value="1"/>
</dbReference>
<protein>
    <submittedName>
        <fullName evidence="7">CoA ester lyase</fullName>
    </submittedName>
</protein>
<dbReference type="InterPro" id="IPR005000">
    <property type="entry name" value="Aldolase/citrate-lyase_domain"/>
</dbReference>
<dbReference type="GO" id="GO:0006107">
    <property type="term" value="P:oxaloacetate metabolic process"/>
    <property type="evidence" value="ECO:0007669"/>
    <property type="project" value="TreeGrafter"/>
</dbReference>
<dbReference type="SUPFAM" id="SSF51621">
    <property type="entry name" value="Phosphoenolpyruvate/pyruvate domain"/>
    <property type="match status" value="1"/>
</dbReference>
<feature type="binding site" evidence="4">
    <location>
        <position position="71"/>
    </location>
    <ligand>
        <name>substrate</name>
    </ligand>
</feature>
<dbReference type="InterPro" id="IPR011206">
    <property type="entry name" value="Citrate_lyase_beta/mcl1/mcl2"/>
</dbReference>
<dbReference type="Proteomes" id="UP000526892">
    <property type="component" value="Unassembled WGS sequence"/>
</dbReference>
<accession>A0A7Z0S1L8</accession>
<dbReference type="GO" id="GO:0000287">
    <property type="term" value="F:magnesium ion binding"/>
    <property type="evidence" value="ECO:0007669"/>
    <property type="project" value="TreeGrafter"/>
</dbReference>
<proteinExistence type="predicted"/>
<evidence type="ECO:0000313" key="8">
    <source>
        <dbReference type="Proteomes" id="UP000526892"/>
    </source>
</evidence>
<keyword evidence="3 5" id="KW-0460">Magnesium</keyword>
<dbReference type="PANTHER" id="PTHR32308">
    <property type="entry name" value="LYASE BETA SUBUNIT, PUTATIVE (AFU_ORTHOLOGUE AFUA_4G13030)-RELATED"/>
    <property type="match status" value="1"/>
</dbReference>
<dbReference type="PIRSF" id="PIRSF015582">
    <property type="entry name" value="Cit_lyase_B"/>
    <property type="match status" value="1"/>
</dbReference>
<dbReference type="PANTHER" id="PTHR32308:SF10">
    <property type="entry name" value="CITRATE LYASE SUBUNIT BETA"/>
    <property type="match status" value="1"/>
</dbReference>
<dbReference type="EMBL" id="JACCDE010000058">
    <property type="protein sequence ID" value="NYS80463.1"/>
    <property type="molecule type" value="Genomic_DNA"/>
</dbReference>
<evidence type="ECO:0000259" key="6">
    <source>
        <dbReference type="Pfam" id="PF03328"/>
    </source>
</evidence>
<dbReference type="InterPro" id="IPR040442">
    <property type="entry name" value="Pyrv_kinase-like_dom_sf"/>
</dbReference>
<feature type="binding site" evidence="5">
    <location>
        <position position="160"/>
    </location>
    <ligand>
        <name>Mg(2+)</name>
        <dbReference type="ChEBI" id="CHEBI:18420"/>
    </ligand>
</feature>
<evidence type="ECO:0000256" key="3">
    <source>
        <dbReference type="ARBA" id="ARBA00022842"/>
    </source>
</evidence>
<organism evidence="7 8">
    <name type="scientific">Vreelandella glaciei</name>
    <dbReference type="NCBI Taxonomy" id="186761"/>
    <lineage>
        <taxon>Bacteria</taxon>
        <taxon>Pseudomonadati</taxon>
        <taxon>Pseudomonadota</taxon>
        <taxon>Gammaproteobacteria</taxon>
        <taxon>Oceanospirillales</taxon>
        <taxon>Halomonadaceae</taxon>
        <taxon>Vreelandella</taxon>
    </lineage>
</organism>
<dbReference type="GO" id="GO:0016829">
    <property type="term" value="F:lyase activity"/>
    <property type="evidence" value="ECO:0007669"/>
    <property type="project" value="UniProtKB-KW"/>
</dbReference>
<dbReference type="Gene3D" id="3.20.20.60">
    <property type="entry name" value="Phosphoenolpyruvate-binding domains"/>
    <property type="match status" value="1"/>
</dbReference>
<evidence type="ECO:0000313" key="7">
    <source>
        <dbReference type="EMBL" id="NYS80463.1"/>
    </source>
</evidence>
<evidence type="ECO:0000256" key="4">
    <source>
        <dbReference type="PIRSR" id="PIRSR015582-1"/>
    </source>
</evidence>
<gene>
    <name evidence="7" type="ORF">HZS80_22635</name>
</gene>
<comment type="cofactor">
    <cofactor evidence="1">
        <name>Mg(2+)</name>
        <dbReference type="ChEBI" id="CHEBI:18420"/>
    </cofactor>
</comment>
<evidence type="ECO:0000256" key="5">
    <source>
        <dbReference type="PIRSR" id="PIRSR015582-2"/>
    </source>
</evidence>
<reference evidence="7 8" key="1">
    <citation type="journal article" date="2003" name="Extremophiles">
        <title>Halomonas glaciei sp. nov. isolated from fast ice of Adelie Land, Antarctica.</title>
        <authorList>
            <person name="Reddy G.S."/>
            <person name="Raghavan P.U."/>
            <person name="Sarita N.B."/>
            <person name="Prakash J.S."/>
            <person name="Nagesh N."/>
            <person name="Delille D."/>
            <person name="Shivaji S."/>
        </authorList>
    </citation>
    <scope>NUCLEOTIDE SEQUENCE [LARGE SCALE GENOMIC DNA]</scope>
    <source>
        <strain evidence="7 8">DD39</strain>
    </source>
</reference>
<dbReference type="AlphaFoldDB" id="A0A7Z0S1L8"/>
<keyword evidence="8" id="KW-1185">Reference proteome</keyword>
<comment type="caution">
    <text evidence="7">The sequence shown here is derived from an EMBL/GenBank/DDBJ whole genome shotgun (WGS) entry which is preliminary data.</text>
</comment>
<dbReference type="RefSeq" id="WP_179917398.1">
    <property type="nucleotide sequence ID" value="NZ_JACCDE010000058.1"/>
</dbReference>
<keyword evidence="2 5" id="KW-0479">Metal-binding</keyword>
<feature type="binding site" evidence="5">
    <location>
        <position position="133"/>
    </location>
    <ligand>
        <name>Mg(2+)</name>
        <dbReference type="ChEBI" id="CHEBI:18420"/>
    </ligand>
</feature>
<name>A0A7Z0S1L8_9GAMM</name>
<evidence type="ECO:0000256" key="2">
    <source>
        <dbReference type="ARBA" id="ARBA00022723"/>
    </source>
</evidence>
<feature type="domain" description="HpcH/HpaI aldolase/citrate lyase" evidence="6">
    <location>
        <begin position="10"/>
        <end position="198"/>
    </location>
</feature>